<dbReference type="GO" id="GO:0036498">
    <property type="term" value="P:IRE1-mediated unfolded protein response"/>
    <property type="evidence" value="ECO:0007669"/>
    <property type="project" value="TreeGrafter"/>
</dbReference>
<evidence type="ECO:0000256" key="6">
    <source>
        <dbReference type="ARBA" id="ARBA00022777"/>
    </source>
</evidence>
<evidence type="ECO:0000256" key="3">
    <source>
        <dbReference type="ARBA" id="ARBA00022679"/>
    </source>
</evidence>
<feature type="domain" description="Protein kinase" evidence="9">
    <location>
        <begin position="71"/>
        <end position="381"/>
    </location>
</feature>
<dbReference type="Pfam" id="PF00069">
    <property type="entry name" value="Pkinase"/>
    <property type="match status" value="1"/>
</dbReference>
<organism evidence="11 12">
    <name type="scientific">Morus notabilis</name>
    <dbReference type="NCBI Taxonomy" id="981085"/>
    <lineage>
        <taxon>Eukaryota</taxon>
        <taxon>Viridiplantae</taxon>
        <taxon>Streptophyta</taxon>
        <taxon>Embryophyta</taxon>
        <taxon>Tracheophyta</taxon>
        <taxon>Spermatophyta</taxon>
        <taxon>Magnoliopsida</taxon>
        <taxon>eudicotyledons</taxon>
        <taxon>Gunneridae</taxon>
        <taxon>Pentapetalae</taxon>
        <taxon>rosids</taxon>
        <taxon>fabids</taxon>
        <taxon>Rosales</taxon>
        <taxon>Moraceae</taxon>
        <taxon>Moreae</taxon>
        <taxon>Morus</taxon>
    </lineage>
</organism>
<dbReference type="Pfam" id="PF06479">
    <property type="entry name" value="Ribonuc_2-5A"/>
    <property type="match status" value="1"/>
</dbReference>
<dbReference type="OrthoDB" id="63989at2759"/>
<feature type="domain" description="KEN" evidence="10">
    <location>
        <begin position="384"/>
        <end position="523"/>
    </location>
</feature>
<dbReference type="PROSITE" id="PS50011">
    <property type="entry name" value="PROTEIN_KINASE_DOM"/>
    <property type="match status" value="1"/>
</dbReference>
<dbReference type="EC" id="2.7.11.1" evidence="1"/>
<evidence type="ECO:0000256" key="2">
    <source>
        <dbReference type="ARBA" id="ARBA00022527"/>
    </source>
</evidence>
<evidence type="ECO:0000313" key="12">
    <source>
        <dbReference type="Proteomes" id="UP000030645"/>
    </source>
</evidence>
<keyword evidence="12" id="KW-1185">Reference proteome</keyword>
<dbReference type="InterPro" id="IPR010513">
    <property type="entry name" value="KEN_dom"/>
</dbReference>
<dbReference type="AlphaFoldDB" id="W9S225"/>
<keyword evidence="6 11" id="KW-0418">Kinase</keyword>
<evidence type="ECO:0000256" key="1">
    <source>
        <dbReference type="ARBA" id="ARBA00012513"/>
    </source>
</evidence>
<feature type="compositionally biased region" description="Polar residues" evidence="8">
    <location>
        <begin position="1"/>
        <end position="14"/>
    </location>
</feature>
<evidence type="ECO:0000259" key="9">
    <source>
        <dbReference type="PROSITE" id="PS50011"/>
    </source>
</evidence>
<evidence type="ECO:0000313" key="11">
    <source>
        <dbReference type="EMBL" id="EXC21534.1"/>
    </source>
</evidence>
<dbReference type="PANTHER" id="PTHR13954:SF6">
    <property type="entry name" value="NON-SPECIFIC SERINE_THREONINE PROTEIN KINASE"/>
    <property type="match status" value="1"/>
</dbReference>
<dbReference type="PROSITE" id="PS51392">
    <property type="entry name" value="KEN"/>
    <property type="match status" value="1"/>
</dbReference>
<evidence type="ECO:0000256" key="5">
    <source>
        <dbReference type="ARBA" id="ARBA00022741"/>
    </source>
</evidence>
<dbReference type="InterPro" id="IPR011009">
    <property type="entry name" value="Kinase-like_dom_sf"/>
</dbReference>
<keyword evidence="7" id="KW-0067">ATP-binding</keyword>
<dbReference type="PROSITE" id="PS00108">
    <property type="entry name" value="PROTEIN_KINASE_ST"/>
    <property type="match status" value="1"/>
</dbReference>
<dbReference type="GO" id="GO:0051082">
    <property type="term" value="F:unfolded protein binding"/>
    <property type="evidence" value="ECO:0007669"/>
    <property type="project" value="TreeGrafter"/>
</dbReference>
<dbReference type="GO" id="GO:1990604">
    <property type="term" value="C:IRE1-TRAF2-ASK1 complex"/>
    <property type="evidence" value="ECO:0007669"/>
    <property type="project" value="TreeGrafter"/>
</dbReference>
<keyword evidence="5" id="KW-0547">Nucleotide-binding</keyword>
<keyword evidence="3" id="KW-0808">Transferase</keyword>
<dbReference type="Gene3D" id="1.20.1440.180">
    <property type="entry name" value="KEN domain"/>
    <property type="match status" value="1"/>
</dbReference>
<reference evidence="12" key="1">
    <citation type="submission" date="2013-01" db="EMBL/GenBank/DDBJ databases">
        <title>Draft Genome Sequence of a Mulberry Tree, Morus notabilis C.K. Schneid.</title>
        <authorList>
            <person name="He N."/>
            <person name="Zhao S."/>
        </authorList>
    </citation>
    <scope>NUCLEOTIDE SEQUENCE</scope>
</reference>
<dbReference type="EMBL" id="KE345945">
    <property type="protein sequence ID" value="EXC21534.1"/>
    <property type="molecule type" value="Genomic_DNA"/>
</dbReference>
<evidence type="ECO:0000259" key="10">
    <source>
        <dbReference type="PROSITE" id="PS51392"/>
    </source>
</evidence>
<dbReference type="SMART" id="SM00580">
    <property type="entry name" value="PUG"/>
    <property type="match status" value="1"/>
</dbReference>
<dbReference type="InterPro" id="IPR038357">
    <property type="entry name" value="KEN_sf"/>
</dbReference>
<dbReference type="GO" id="GO:0004674">
    <property type="term" value="F:protein serine/threonine kinase activity"/>
    <property type="evidence" value="ECO:0007669"/>
    <property type="project" value="UniProtKB-KW"/>
</dbReference>
<dbReference type="GO" id="GO:0004521">
    <property type="term" value="F:RNA endonuclease activity"/>
    <property type="evidence" value="ECO:0007669"/>
    <property type="project" value="InterPro"/>
</dbReference>
<keyword evidence="2" id="KW-0723">Serine/threonine-protein kinase</keyword>
<dbReference type="eggNOG" id="KOG1027">
    <property type="taxonomic scope" value="Eukaryota"/>
</dbReference>
<dbReference type="GO" id="GO:0006397">
    <property type="term" value="P:mRNA processing"/>
    <property type="evidence" value="ECO:0007669"/>
    <property type="project" value="InterPro"/>
</dbReference>
<dbReference type="SUPFAM" id="SSF56112">
    <property type="entry name" value="Protein kinase-like (PK-like)"/>
    <property type="match status" value="1"/>
</dbReference>
<name>W9S225_9ROSA</name>
<evidence type="ECO:0000256" key="4">
    <source>
        <dbReference type="ARBA" id="ARBA00022729"/>
    </source>
</evidence>
<proteinExistence type="predicted"/>
<dbReference type="Gene3D" id="3.30.200.20">
    <property type="entry name" value="Phosphorylase Kinase, domain 1"/>
    <property type="match status" value="1"/>
</dbReference>
<dbReference type="InterPro" id="IPR045133">
    <property type="entry name" value="IRE1/2-like"/>
</dbReference>
<evidence type="ECO:0000256" key="7">
    <source>
        <dbReference type="ARBA" id="ARBA00022840"/>
    </source>
</evidence>
<protein>
    <recommendedName>
        <fullName evidence="1">non-specific serine/threonine protein kinase</fullName>
        <ecNumber evidence="1">2.7.11.1</ecNumber>
    </recommendedName>
</protein>
<dbReference type="Gene3D" id="1.10.510.10">
    <property type="entry name" value="Transferase(Phosphotransferase) domain 1"/>
    <property type="match status" value="1"/>
</dbReference>
<dbReference type="SMART" id="SM00220">
    <property type="entry name" value="S_TKc"/>
    <property type="match status" value="1"/>
</dbReference>
<dbReference type="STRING" id="981085.W9S225"/>
<sequence>MEKANGSETSTMFQVNRRAFQPPNGSPITGETESRLESPGHFEIYRRAEITTSSSKVSLDDKQQQIGQKLFVSSKEIGKSGTGTVVYEGIYDNIAVAVKRILQSHDDQADREIKIFIAVSKESKNVIRYYGAERDKDFIYLVLERCDCNLDDLIQIYSTDSSQNKPESKEYLVELQNILGGVKLWEENNVRPSHLLLKLMRDMVSGLVVLHESGIVHRDLKPQNILIVKPQNILIVEENPTLCAKLADMGNSRQLRDDKSSFTNISRSGTMGWKARECLLAEERWRPTATLADQLSNTEVQRLTRSMDMFSLGCLLFYCITGGIHPFGDHDERNMNIRTENVKNMAMIQKFPEAFHLISPLLEADYNNRPKANEVLRHPLFWDAKKRLSFLSDISDRLSKNSNISNVLESTANTIFETETMCCFLNVVLRWNKKVHAEIIKHVSTNAKSTYNFSSVGDLLRLIGEILKNYQQLPDTIQILVGPQYEGLNDYFTRRFPMLLIEVYKVVYTHCKEEEYFNKYFKEI</sequence>
<dbReference type="InterPro" id="IPR008271">
    <property type="entry name" value="Ser/Thr_kinase_AS"/>
</dbReference>
<keyword evidence="4" id="KW-0732">Signal</keyword>
<dbReference type="KEGG" id="mnt:21398008"/>
<evidence type="ECO:0000256" key="8">
    <source>
        <dbReference type="SAM" id="MobiDB-lite"/>
    </source>
</evidence>
<gene>
    <name evidence="11" type="ORF">L484_014889</name>
</gene>
<dbReference type="FunFam" id="3.30.200.20:FF:000077">
    <property type="entry name" value="Putative Serine/threonine-protein kinase/endoribonuclease IRE1"/>
    <property type="match status" value="1"/>
</dbReference>
<dbReference type="InterPro" id="IPR000719">
    <property type="entry name" value="Prot_kinase_dom"/>
</dbReference>
<dbReference type="Proteomes" id="UP000030645">
    <property type="component" value="Unassembled WGS sequence"/>
</dbReference>
<feature type="region of interest" description="Disordered" evidence="8">
    <location>
        <begin position="1"/>
        <end position="37"/>
    </location>
</feature>
<accession>W9S225</accession>
<dbReference type="GO" id="GO:0005524">
    <property type="term" value="F:ATP binding"/>
    <property type="evidence" value="ECO:0007669"/>
    <property type="project" value="UniProtKB-KW"/>
</dbReference>
<dbReference type="PANTHER" id="PTHR13954">
    <property type="entry name" value="IRE1-RELATED"/>
    <property type="match status" value="1"/>
</dbReference>